<evidence type="ECO:0000313" key="2">
    <source>
        <dbReference type="EMBL" id="KAK2120637.1"/>
    </source>
</evidence>
<feature type="region of interest" description="Disordered" evidence="1">
    <location>
        <begin position="97"/>
        <end position="291"/>
    </location>
</feature>
<proteinExistence type="predicted"/>
<evidence type="ECO:0000313" key="3">
    <source>
        <dbReference type="Proteomes" id="UP001266305"/>
    </source>
</evidence>
<protein>
    <submittedName>
        <fullName evidence="2">Uncharacterized protein</fullName>
    </submittedName>
</protein>
<keyword evidence="3" id="KW-1185">Reference proteome</keyword>
<sequence length="314" mass="32070">MEPESWGLETEGCPGLPSADVHDASLLASGIRSLRFRYAAFGATLTPSAFRVELLSTSSGSRGQTSAAGGPGCLLHPSPGNLSLPGVCSSPGLCPRPAPAQKAARRGRTLAGSPDLRPPLPVPALRPSTRGGLWAPQVPAQRRASPRSPQARLRDPRPRPAPRPRPPAAPPSARPEAPGPPGSPRAQRPAAPGVGYTRVRSHCSVASSGPGKFGTGRVTTPGGGTDGGARGAGPGPGVGGRRPAASAAGAEGGPAPRWVPGPSGCTGETRRTSGFSGPDHGDWQELEDPGWSGSAPGRLHLSLFWGPWRWVVRE</sequence>
<accession>A0ABQ9WK14</accession>
<feature type="compositionally biased region" description="Pro residues" evidence="1">
    <location>
        <begin position="159"/>
        <end position="183"/>
    </location>
</feature>
<dbReference type="Proteomes" id="UP001266305">
    <property type="component" value="Unassembled WGS sequence"/>
</dbReference>
<name>A0ABQ9WK14_SAGOE</name>
<dbReference type="EMBL" id="JASSZA010000001">
    <property type="protein sequence ID" value="KAK2120637.1"/>
    <property type="molecule type" value="Genomic_DNA"/>
</dbReference>
<evidence type="ECO:0000256" key="1">
    <source>
        <dbReference type="SAM" id="MobiDB-lite"/>
    </source>
</evidence>
<comment type="caution">
    <text evidence="2">The sequence shown here is derived from an EMBL/GenBank/DDBJ whole genome shotgun (WGS) entry which is preliminary data.</text>
</comment>
<gene>
    <name evidence="2" type="ORF">P7K49_002023</name>
</gene>
<organism evidence="2 3">
    <name type="scientific">Saguinus oedipus</name>
    <name type="common">Cotton-top tamarin</name>
    <name type="synonym">Oedipomidas oedipus</name>
    <dbReference type="NCBI Taxonomy" id="9490"/>
    <lineage>
        <taxon>Eukaryota</taxon>
        <taxon>Metazoa</taxon>
        <taxon>Chordata</taxon>
        <taxon>Craniata</taxon>
        <taxon>Vertebrata</taxon>
        <taxon>Euteleostomi</taxon>
        <taxon>Mammalia</taxon>
        <taxon>Eutheria</taxon>
        <taxon>Euarchontoglires</taxon>
        <taxon>Primates</taxon>
        <taxon>Haplorrhini</taxon>
        <taxon>Platyrrhini</taxon>
        <taxon>Cebidae</taxon>
        <taxon>Callitrichinae</taxon>
        <taxon>Saguinus</taxon>
    </lineage>
</organism>
<feature type="compositionally biased region" description="Low complexity" evidence="1">
    <location>
        <begin position="241"/>
        <end position="256"/>
    </location>
</feature>
<feature type="compositionally biased region" description="Gly residues" evidence="1">
    <location>
        <begin position="221"/>
        <end position="240"/>
    </location>
</feature>
<reference evidence="2 3" key="1">
    <citation type="submission" date="2023-05" db="EMBL/GenBank/DDBJ databases">
        <title>B98-5 Cell Line De Novo Hybrid Assembly: An Optical Mapping Approach.</title>
        <authorList>
            <person name="Kananen K."/>
            <person name="Auerbach J.A."/>
            <person name="Kautto E."/>
            <person name="Blachly J.S."/>
        </authorList>
    </citation>
    <scope>NUCLEOTIDE SEQUENCE [LARGE SCALE GENOMIC DNA]</scope>
    <source>
        <strain evidence="2">B95-8</strain>
        <tissue evidence="2">Cell line</tissue>
    </source>
</reference>